<dbReference type="AlphaFoldDB" id="A0A6A5YIL5"/>
<evidence type="ECO:0000313" key="3">
    <source>
        <dbReference type="Proteomes" id="UP000799770"/>
    </source>
</evidence>
<keyword evidence="3" id="KW-1185">Reference proteome</keyword>
<evidence type="ECO:0000256" key="1">
    <source>
        <dbReference type="SAM" id="MobiDB-lite"/>
    </source>
</evidence>
<feature type="region of interest" description="Disordered" evidence="1">
    <location>
        <begin position="96"/>
        <end position="118"/>
    </location>
</feature>
<dbReference type="EMBL" id="ML977358">
    <property type="protein sequence ID" value="KAF2106926.1"/>
    <property type="molecule type" value="Genomic_DNA"/>
</dbReference>
<evidence type="ECO:0000313" key="2">
    <source>
        <dbReference type="EMBL" id="KAF2106926.1"/>
    </source>
</evidence>
<protein>
    <submittedName>
        <fullName evidence="2">Uncharacterized protein</fullName>
    </submittedName>
</protein>
<dbReference type="Proteomes" id="UP000799770">
    <property type="component" value="Unassembled WGS sequence"/>
</dbReference>
<name>A0A6A5YIL5_9PLEO</name>
<sequence>MDLTSKTGFGPLYLETSRSRRLRLWTPLKDWFEAGDHEEGQYPYMNIEPWYEEPDPPWPRHPFTIPMSEIYYNAELYYRSLLWMIKSRIPAIYQKVDPSEREGSPEPKNAEQEKASKVWEKRHPGLKDELQNANIPGLGSAETDGMKFLVFRTVDVGRGYLKSFLESRDEPGPQTNTSETSAPFSYLFADTDGFTVEGNEASKKKDGLEHVQPSQLIGKSTDEVFQIFEDLVSLLKDMRSLYATRTFIILDEKAVSDGRHRSPLVVVVTHRSWCARRISRGALTKGVLKAFEMLFLDPDMLKTNEAGVITEDAYGLESS</sequence>
<proteinExistence type="predicted"/>
<feature type="compositionally biased region" description="Basic and acidic residues" evidence="1">
    <location>
        <begin position="97"/>
        <end position="118"/>
    </location>
</feature>
<gene>
    <name evidence="2" type="ORF">BDV96DRAFT_654261</name>
</gene>
<reference evidence="2" key="1">
    <citation type="journal article" date="2020" name="Stud. Mycol.">
        <title>101 Dothideomycetes genomes: a test case for predicting lifestyles and emergence of pathogens.</title>
        <authorList>
            <person name="Haridas S."/>
            <person name="Albert R."/>
            <person name="Binder M."/>
            <person name="Bloem J."/>
            <person name="Labutti K."/>
            <person name="Salamov A."/>
            <person name="Andreopoulos B."/>
            <person name="Baker S."/>
            <person name="Barry K."/>
            <person name="Bills G."/>
            <person name="Bluhm B."/>
            <person name="Cannon C."/>
            <person name="Castanera R."/>
            <person name="Culley D."/>
            <person name="Daum C."/>
            <person name="Ezra D."/>
            <person name="Gonzalez J."/>
            <person name="Henrissat B."/>
            <person name="Kuo A."/>
            <person name="Liang C."/>
            <person name="Lipzen A."/>
            <person name="Lutzoni F."/>
            <person name="Magnuson J."/>
            <person name="Mondo S."/>
            <person name="Nolan M."/>
            <person name="Ohm R."/>
            <person name="Pangilinan J."/>
            <person name="Park H.-J."/>
            <person name="Ramirez L."/>
            <person name="Alfaro M."/>
            <person name="Sun H."/>
            <person name="Tritt A."/>
            <person name="Yoshinaga Y."/>
            <person name="Zwiers L.-H."/>
            <person name="Turgeon B."/>
            <person name="Goodwin S."/>
            <person name="Spatafora J."/>
            <person name="Crous P."/>
            <person name="Grigoriev I."/>
        </authorList>
    </citation>
    <scope>NUCLEOTIDE SEQUENCE</scope>
    <source>
        <strain evidence="2">CBS 627.86</strain>
    </source>
</reference>
<organism evidence="2 3">
    <name type="scientific">Lophiotrema nucula</name>
    <dbReference type="NCBI Taxonomy" id="690887"/>
    <lineage>
        <taxon>Eukaryota</taxon>
        <taxon>Fungi</taxon>
        <taxon>Dikarya</taxon>
        <taxon>Ascomycota</taxon>
        <taxon>Pezizomycotina</taxon>
        <taxon>Dothideomycetes</taxon>
        <taxon>Pleosporomycetidae</taxon>
        <taxon>Pleosporales</taxon>
        <taxon>Lophiotremataceae</taxon>
        <taxon>Lophiotrema</taxon>
    </lineage>
</organism>
<accession>A0A6A5YIL5</accession>